<sequence>MSETPNQRPRLVNARRVSTLTGVAALTAAGVIAATGAYAEGEGESAERETTISAEGEGEGHSVAAETASGEGEGEGGAPADPDVALLTGLAFMEGHVRAGLALYELGDLAAAKTHMGHPIEEKYEAVEEALEQSGHAQLEDQIAALAAATEAEADLSEVRARFGEMRETMQVVRASYPAATQVESLVALTRIAGEEYSAAFGDDQSITDLHEYQDSWGFLRAVEAEAQQMAEGDDAALAKVAQTLLDQVAVTGAVYGDLQGEGSFDADAEVIYGAAARMELAALTLGHAETPAEGEGEGEGE</sequence>
<reference evidence="3" key="1">
    <citation type="submission" date="2020-12" db="EMBL/GenBank/DDBJ databases">
        <title>Bacterial taxonomy.</title>
        <authorList>
            <person name="Pan X."/>
        </authorList>
    </citation>
    <scope>NUCLEOTIDE SEQUENCE</scope>
    <source>
        <strain evidence="3">KCTC 52957</strain>
    </source>
</reference>
<accession>A0A934I8V2</accession>
<gene>
    <name evidence="3" type="ORF">ILP92_07000</name>
</gene>
<evidence type="ECO:0000256" key="2">
    <source>
        <dbReference type="SAM" id="SignalP"/>
    </source>
</evidence>
<keyword evidence="4" id="KW-1185">Reference proteome</keyword>
<evidence type="ECO:0000313" key="3">
    <source>
        <dbReference type="EMBL" id="MBJ3762488.1"/>
    </source>
</evidence>
<organism evidence="3 4">
    <name type="scientific">Palleronia pontilimi</name>
    <dbReference type="NCBI Taxonomy" id="1964209"/>
    <lineage>
        <taxon>Bacteria</taxon>
        <taxon>Pseudomonadati</taxon>
        <taxon>Pseudomonadota</taxon>
        <taxon>Alphaproteobacteria</taxon>
        <taxon>Rhodobacterales</taxon>
        <taxon>Roseobacteraceae</taxon>
        <taxon>Palleronia</taxon>
    </lineage>
</organism>
<comment type="caution">
    <text evidence="3">The sequence shown here is derived from an EMBL/GenBank/DDBJ whole genome shotgun (WGS) entry which is preliminary data.</text>
</comment>
<feature type="region of interest" description="Disordered" evidence="1">
    <location>
        <begin position="39"/>
        <end position="81"/>
    </location>
</feature>
<proteinExistence type="predicted"/>
<evidence type="ECO:0000256" key="1">
    <source>
        <dbReference type="SAM" id="MobiDB-lite"/>
    </source>
</evidence>
<dbReference type="EMBL" id="JAEKPD010000006">
    <property type="protein sequence ID" value="MBJ3762488.1"/>
    <property type="molecule type" value="Genomic_DNA"/>
</dbReference>
<feature type="signal peptide" evidence="2">
    <location>
        <begin position="1"/>
        <end position="39"/>
    </location>
</feature>
<protein>
    <recommendedName>
        <fullName evidence="5">YfdX protein</fullName>
    </recommendedName>
</protein>
<name>A0A934I8V2_9RHOB</name>
<dbReference type="Proteomes" id="UP000642488">
    <property type="component" value="Unassembled WGS sequence"/>
</dbReference>
<dbReference type="RefSeq" id="WP_198915660.1">
    <property type="nucleotide sequence ID" value="NZ_JAEKPD010000006.1"/>
</dbReference>
<feature type="chain" id="PRO_5037497366" description="YfdX protein" evidence="2">
    <location>
        <begin position="40"/>
        <end position="302"/>
    </location>
</feature>
<evidence type="ECO:0008006" key="5">
    <source>
        <dbReference type="Google" id="ProtNLM"/>
    </source>
</evidence>
<keyword evidence="2" id="KW-0732">Signal</keyword>
<dbReference type="AlphaFoldDB" id="A0A934I8V2"/>
<evidence type="ECO:0000313" key="4">
    <source>
        <dbReference type="Proteomes" id="UP000642488"/>
    </source>
</evidence>